<keyword evidence="2" id="KW-1185">Reference proteome</keyword>
<reference evidence="1" key="2">
    <citation type="submission" date="2022-01" db="EMBL/GenBank/DDBJ databases">
        <authorList>
            <person name="Yamashiro T."/>
            <person name="Shiraishi A."/>
            <person name="Satake H."/>
            <person name="Nakayama K."/>
        </authorList>
    </citation>
    <scope>NUCLEOTIDE SEQUENCE</scope>
</reference>
<gene>
    <name evidence="1" type="ORF">Tco_0624690</name>
</gene>
<organism evidence="1 2">
    <name type="scientific">Tanacetum coccineum</name>
    <dbReference type="NCBI Taxonomy" id="301880"/>
    <lineage>
        <taxon>Eukaryota</taxon>
        <taxon>Viridiplantae</taxon>
        <taxon>Streptophyta</taxon>
        <taxon>Embryophyta</taxon>
        <taxon>Tracheophyta</taxon>
        <taxon>Spermatophyta</taxon>
        <taxon>Magnoliopsida</taxon>
        <taxon>eudicotyledons</taxon>
        <taxon>Gunneridae</taxon>
        <taxon>Pentapetalae</taxon>
        <taxon>asterids</taxon>
        <taxon>campanulids</taxon>
        <taxon>Asterales</taxon>
        <taxon>Asteraceae</taxon>
        <taxon>Asteroideae</taxon>
        <taxon>Anthemideae</taxon>
        <taxon>Anthemidinae</taxon>
        <taxon>Tanacetum</taxon>
    </lineage>
</organism>
<dbReference type="Proteomes" id="UP001151760">
    <property type="component" value="Unassembled WGS sequence"/>
</dbReference>
<name>A0ABQ4WEQ2_9ASTR</name>
<protein>
    <submittedName>
        <fullName evidence="1">Uncharacterized protein</fullName>
    </submittedName>
</protein>
<proteinExistence type="predicted"/>
<evidence type="ECO:0000313" key="2">
    <source>
        <dbReference type="Proteomes" id="UP001151760"/>
    </source>
</evidence>
<dbReference type="EMBL" id="BQNB010008577">
    <property type="protein sequence ID" value="GJS51328.1"/>
    <property type="molecule type" value="Genomic_DNA"/>
</dbReference>
<evidence type="ECO:0000313" key="1">
    <source>
        <dbReference type="EMBL" id="GJS51328.1"/>
    </source>
</evidence>
<sequence>MTPRIRLRIDSTKSLGNYHQWMEATVSHGDQTVKERADCETLQKRLSKTEEINGGKWEMHQGWVYAVGNAGKEGRDQES</sequence>
<accession>A0ABQ4WEQ2</accession>
<comment type="caution">
    <text evidence="1">The sequence shown here is derived from an EMBL/GenBank/DDBJ whole genome shotgun (WGS) entry which is preliminary data.</text>
</comment>
<reference evidence="1" key="1">
    <citation type="journal article" date="2022" name="Int. J. Mol. Sci.">
        <title>Draft Genome of Tanacetum Coccineum: Genomic Comparison of Closely Related Tanacetum-Family Plants.</title>
        <authorList>
            <person name="Yamashiro T."/>
            <person name="Shiraishi A."/>
            <person name="Nakayama K."/>
            <person name="Satake H."/>
        </authorList>
    </citation>
    <scope>NUCLEOTIDE SEQUENCE</scope>
</reference>